<evidence type="ECO:0000313" key="3">
    <source>
        <dbReference type="Proteomes" id="UP000192743"/>
    </source>
</evidence>
<gene>
    <name evidence="2" type="ORF">BTI247_31620</name>
</gene>
<dbReference type="AlphaFoldDB" id="A0A9W3STN7"/>
<organism evidence="2 3">
    <name type="scientific">Bacillus thuringiensis Bt18247</name>
    <dbReference type="NCBI Taxonomy" id="1423143"/>
    <lineage>
        <taxon>Bacteria</taxon>
        <taxon>Bacillati</taxon>
        <taxon>Bacillota</taxon>
        <taxon>Bacilli</taxon>
        <taxon>Bacillales</taxon>
        <taxon>Bacillaceae</taxon>
        <taxon>Bacillus</taxon>
        <taxon>Bacillus cereus group</taxon>
    </lineage>
</organism>
<sequence length="56" mass="6627">MKSIDVNSVDALIEMSIIGFILYNLRYSLVFIKYISHVLNEKEYENKGYFCGRFLK</sequence>
<dbReference type="EMBL" id="CP015250">
    <property type="protein sequence ID" value="AOM11550.1"/>
    <property type="molecule type" value="Genomic_DNA"/>
</dbReference>
<keyword evidence="1" id="KW-0812">Transmembrane</keyword>
<keyword evidence="1" id="KW-0472">Membrane</keyword>
<name>A0A9W3STN7_BACTU</name>
<keyword evidence="1" id="KW-1133">Transmembrane helix</keyword>
<reference evidence="2 3" key="1">
    <citation type="submission" date="2016-02" db="EMBL/GenBank/DDBJ databases">
        <title>Comparative analysis of three nematocidal Bacillus thuringiensis strains.</title>
        <authorList>
            <person name="Hollensteiner J."/>
            <person name="Kloesener M."/>
            <person name="Bunk B."/>
            <person name="Sproeer C."/>
            <person name="Rosenstiel P."/>
            <person name="Schulte-Iserlohe R."/>
            <person name="Schulenburg H."/>
            <person name="Liesegang H."/>
        </authorList>
    </citation>
    <scope>NUCLEOTIDE SEQUENCE [LARGE SCALE GENOMIC DNA]</scope>
    <source>
        <strain evidence="2 3">Bt18247</strain>
    </source>
</reference>
<evidence type="ECO:0000256" key="1">
    <source>
        <dbReference type="SAM" id="Phobius"/>
    </source>
</evidence>
<protein>
    <submittedName>
        <fullName evidence="2">Uncharacterized protein</fullName>
    </submittedName>
</protein>
<dbReference type="Proteomes" id="UP000192743">
    <property type="component" value="Chromosome"/>
</dbReference>
<feature type="transmembrane region" description="Helical" evidence="1">
    <location>
        <begin position="12"/>
        <end position="32"/>
    </location>
</feature>
<accession>A0A9W3STN7</accession>
<evidence type="ECO:0000313" key="2">
    <source>
        <dbReference type="EMBL" id="AOM11550.1"/>
    </source>
</evidence>
<proteinExistence type="predicted"/>